<dbReference type="Proteomes" id="UP000054477">
    <property type="component" value="Unassembled WGS sequence"/>
</dbReference>
<dbReference type="EMBL" id="KN838591">
    <property type="protein sequence ID" value="KIK02572.1"/>
    <property type="molecule type" value="Genomic_DNA"/>
</dbReference>
<organism evidence="2 3">
    <name type="scientific">Laccaria amethystina LaAM-08-1</name>
    <dbReference type="NCBI Taxonomy" id="1095629"/>
    <lineage>
        <taxon>Eukaryota</taxon>
        <taxon>Fungi</taxon>
        <taxon>Dikarya</taxon>
        <taxon>Basidiomycota</taxon>
        <taxon>Agaricomycotina</taxon>
        <taxon>Agaricomycetes</taxon>
        <taxon>Agaricomycetidae</taxon>
        <taxon>Agaricales</taxon>
        <taxon>Agaricineae</taxon>
        <taxon>Hydnangiaceae</taxon>
        <taxon>Laccaria</taxon>
    </lineage>
</organism>
<evidence type="ECO:0000313" key="3">
    <source>
        <dbReference type="Proteomes" id="UP000054477"/>
    </source>
</evidence>
<protein>
    <submittedName>
        <fullName evidence="2">Uncharacterized protein</fullName>
    </submittedName>
</protein>
<feature type="region of interest" description="Disordered" evidence="1">
    <location>
        <begin position="1"/>
        <end position="21"/>
    </location>
</feature>
<reference evidence="3" key="2">
    <citation type="submission" date="2015-01" db="EMBL/GenBank/DDBJ databases">
        <title>Evolutionary Origins and Diversification of the Mycorrhizal Mutualists.</title>
        <authorList>
            <consortium name="DOE Joint Genome Institute"/>
            <consortium name="Mycorrhizal Genomics Consortium"/>
            <person name="Kohler A."/>
            <person name="Kuo A."/>
            <person name="Nagy L.G."/>
            <person name="Floudas D."/>
            <person name="Copeland A."/>
            <person name="Barry K.W."/>
            <person name="Cichocki N."/>
            <person name="Veneault-Fourrey C."/>
            <person name="LaButti K."/>
            <person name="Lindquist E.A."/>
            <person name="Lipzen A."/>
            <person name="Lundell T."/>
            <person name="Morin E."/>
            <person name="Murat C."/>
            <person name="Riley R."/>
            <person name="Ohm R."/>
            <person name="Sun H."/>
            <person name="Tunlid A."/>
            <person name="Henrissat B."/>
            <person name="Grigoriev I.V."/>
            <person name="Hibbett D.S."/>
            <person name="Martin F."/>
        </authorList>
    </citation>
    <scope>NUCLEOTIDE SEQUENCE [LARGE SCALE GENOMIC DNA]</scope>
    <source>
        <strain evidence="3">LaAM-08-1</strain>
    </source>
</reference>
<keyword evidence="3" id="KW-1185">Reference proteome</keyword>
<dbReference type="HOGENOM" id="CLU_1332110_0_0_1"/>
<dbReference type="AlphaFoldDB" id="A0A0C9XY25"/>
<reference evidence="2 3" key="1">
    <citation type="submission" date="2014-04" db="EMBL/GenBank/DDBJ databases">
        <authorList>
            <consortium name="DOE Joint Genome Institute"/>
            <person name="Kuo A."/>
            <person name="Kohler A."/>
            <person name="Nagy L.G."/>
            <person name="Floudas D."/>
            <person name="Copeland A."/>
            <person name="Barry K.W."/>
            <person name="Cichocki N."/>
            <person name="Veneault-Fourrey C."/>
            <person name="LaButti K."/>
            <person name="Lindquist E.A."/>
            <person name="Lipzen A."/>
            <person name="Lundell T."/>
            <person name="Morin E."/>
            <person name="Murat C."/>
            <person name="Sun H."/>
            <person name="Tunlid A."/>
            <person name="Henrissat B."/>
            <person name="Grigoriev I.V."/>
            <person name="Hibbett D.S."/>
            <person name="Martin F."/>
            <person name="Nordberg H.P."/>
            <person name="Cantor M.N."/>
            <person name="Hua S.X."/>
        </authorList>
    </citation>
    <scope>NUCLEOTIDE SEQUENCE [LARGE SCALE GENOMIC DNA]</scope>
    <source>
        <strain evidence="2 3">LaAM-08-1</strain>
    </source>
</reference>
<proteinExistence type="predicted"/>
<evidence type="ECO:0000313" key="2">
    <source>
        <dbReference type="EMBL" id="KIK02572.1"/>
    </source>
</evidence>
<gene>
    <name evidence="2" type="ORF">K443DRAFT_121885</name>
</gene>
<accession>A0A0C9XY25</accession>
<sequence length="206" mass="23075">MTERGKRGEGKSAQFGTPLYQGNNERRNRSWLKGYILGLRDGLFELKIGIGALLKAFVVVARTVDKGRRATTGMLGAIDNVLSRKRPWSVEYYATYESKDAISTNLHHKHKSYNQGLVSTSQYPDDKHYNRRQSVVRPPPHPIVSPTPSTYCLDVDKAGGSKVTNCLKSKASGEDGSQCVPQVYGSCQLEETRWADENEWRERGVP</sequence>
<feature type="compositionally biased region" description="Basic and acidic residues" evidence="1">
    <location>
        <begin position="1"/>
        <end position="10"/>
    </location>
</feature>
<evidence type="ECO:0000256" key="1">
    <source>
        <dbReference type="SAM" id="MobiDB-lite"/>
    </source>
</evidence>
<name>A0A0C9XY25_9AGAR</name>